<dbReference type="Gene3D" id="1.10.260.40">
    <property type="entry name" value="lambda repressor-like DNA-binding domains"/>
    <property type="match status" value="1"/>
</dbReference>
<feature type="domain" description="HTH lacI-type" evidence="4">
    <location>
        <begin position="7"/>
        <end position="61"/>
    </location>
</feature>
<sequence>MAASEHPRMSDVAARAGVSLSTVSRALRGASGVAPEVRARVERAAAEMGYVVSRGASSLVTGLTGRIAVIVPFLQPWFFGVAMAGIHSHLRSVGTDMVVYEVGDTRALTDYLRTLPLRRNVDAVIAVSLRPGQDDLDQLDAIGLPIVFCSHRVTGFPSVFIDEAGAAEGATRHLLNLGHTRIAYVQAQDDTGFPWHSRLRLEGYRRAVERIGAEPVVVTGRPGVEGGALAAAELLSRDDIPTAVLTESDDLALGVLRALRRSRLAVPEVMSVVGFDDQESAALFDLTTVAQPVHRLGAEAGRLASGVLDGSVSGDTHVELPTGLVIRGTTAAPRRGPGLTG</sequence>
<dbReference type="RefSeq" id="WP_218904767.1">
    <property type="nucleotide sequence ID" value="NZ_JACBZD010000002.1"/>
</dbReference>
<dbReference type="InterPro" id="IPR046335">
    <property type="entry name" value="LacI/GalR-like_sensor"/>
</dbReference>
<name>A0A852ZZ39_9ACTN</name>
<comment type="caution">
    <text evidence="5">The sequence shown here is derived from an EMBL/GenBank/DDBJ whole genome shotgun (WGS) entry which is preliminary data.</text>
</comment>
<dbReference type="PANTHER" id="PTHR30146">
    <property type="entry name" value="LACI-RELATED TRANSCRIPTIONAL REPRESSOR"/>
    <property type="match status" value="1"/>
</dbReference>
<dbReference type="InterPro" id="IPR000843">
    <property type="entry name" value="HTH_LacI"/>
</dbReference>
<dbReference type="Pfam" id="PF00356">
    <property type="entry name" value="LacI"/>
    <property type="match status" value="1"/>
</dbReference>
<dbReference type="CDD" id="cd06267">
    <property type="entry name" value="PBP1_LacI_sugar_binding-like"/>
    <property type="match status" value="1"/>
</dbReference>
<evidence type="ECO:0000313" key="5">
    <source>
        <dbReference type="EMBL" id="NYI07606.1"/>
    </source>
</evidence>
<dbReference type="Gene3D" id="3.40.50.2300">
    <property type="match status" value="2"/>
</dbReference>
<organism evidence="5 6">
    <name type="scientific">Allostreptomyces psammosilenae</name>
    <dbReference type="NCBI Taxonomy" id="1892865"/>
    <lineage>
        <taxon>Bacteria</taxon>
        <taxon>Bacillati</taxon>
        <taxon>Actinomycetota</taxon>
        <taxon>Actinomycetes</taxon>
        <taxon>Kitasatosporales</taxon>
        <taxon>Streptomycetaceae</taxon>
        <taxon>Allostreptomyces</taxon>
    </lineage>
</organism>
<evidence type="ECO:0000259" key="4">
    <source>
        <dbReference type="PROSITE" id="PS50932"/>
    </source>
</evidence>
<dbReference type="PROSITE" id="PS50932">
    <property type="entry name" value="HTH_LACI_2"/>
    <property type="match status" value="1"/>
</dbReference>
<keyword evidence="6" id="KW-1185">Reference proteome</keyword>
<dbReference type="PANTHER" id="PTHR30146:SF153">
    <property type="entry name" value="LACTOSE OPERON REPRESSOR"/>
    <property type="match status" value="1"/>
</dbReference>
<dbReference type="SUPFAM" id="SSF53822">
    <property type="entry name" value="Periplasmic binding protein-like I"/>
    <property type="match status" value="1"/>
</dbReference>
<dbReference type="Pfam" id="PF13377">
    <property type="entry name" value="Peripla_BP_3"/>
    <property type="match status" value="1"/>
</dbReference>
<dbReference type="AlphaFoldDB" id="A0A852ZZ39"/>
<gene>
    <name evidence="5" type="ORF">FHU37_004635</name>
</gene>
<protein>
    <submittedName>
        <fullName evidence="5">DNA-binding LacI/PurR family transcriptional regulator</fullName>
    </submittedName>
</protein>
<dbReference type="PROSITE" id="PS00356">
    <property type="entry name" value="HTH_LACI_1"/>
    <property type="match status" value="1"/>
</dbReference>
<evidence type="ECO:0000256" key="3">
    <source>
        <dbReference type="ARBA" id="ARBA00023163"/>
    </source>
</evidence>
<keyword evidence="3" id="KW-0804">Transcription</keyword>
<evidence type="ECO:0000256" key="2">
    <source>
        <dbReference type="ARBA" id="ARBA00023125"/>
    </source>
</evidence>
<evidence type="ECO:0000313" key="6">
    <source>
        <dbReference type="Proteomes" id="UP000567795"/>
    </source>
</evidence>
<keyword evidence="2 5" id="KW-0238">DNA-binding</keyword>
<dbReference type="CDD" id="cd01392">
    <property type="entry name" value="HTH_LacI"/>
    <property type="match status" value="1"/>
</dbReference>
<dbReference type="InterPro" id="IPR010982">
    <property type="entry name" value="Lambda_DNA-bd_dom_sf"/>
</dbReference>
<dbReference type="SUPFAM" id="SSF47413">
    <property type="entry name" value="lambda repressor-like DNA-binding domains"/>
    <property type="match status" value="1"/>
</dbReference>
<dbReference type="SMART" id="SM00354">
    <property type="entry name" value="HTH_LACI"/>
    <property type="match status" value="1"/>
</dbReference>
<reference evidence="5 6" key="1">
    <citation type="submission" date="2020-07" db="EMBL/GenBank/DDBJ databases">
        <title>Sequencing the genomes of 1000 actinobacteria strains.</title>
        <authorList>
            <person name="Klenk H.-P."/>
        </authorList>
    </citation>
    <scope>NUCLEOTIDE SEQUENCE [LARGE SCALE GENOMIC DNA]</scope>
    <source>
        <strain evidence="5 6">DSM 42178</strain>
    </source>
</reference>
<dbReference type="EMBL" id="JACBZD010000002">
    <property type="protein sequence ID" value="NYI07606.1"/>
    <property type="molecule type" value="Genomic_DNA"/>
</dbReference>
<dbReference type="GO" id="GO:0000976">
    <property type="term" value="F:transcription cis-regulatory region binding"/>
    <property type="evidence" value="ECO:0007669"/>
    <property type="project" value="TreeGrafter"/>
</dbReference>
<dbReference type="GO" id="GO:0003700">
    <property type="term" value="F:DNA-binding transcription factor activity"/>
    <property type="evidence" value="ECO:0007669"/>
    <property type="project" value="TreeGrafter"/>
</dbReference>
<dbReference type="Proteomes" id="UP000567795">
    <property type="component" value="Unassembled WGS sequence"/>
</dbReference>
<proteinExistence type="predicted"/>
<keyword evidence="1" id="KW-0805">Transcription regulation</keyword>
<dbReference type="InterPro" id="IPR028082">
    <property type="entry name" value="Peripla_BP_I"/>
</dbReference>
<accession>A0A852ZZ39</accession>
<evidence type="ECO:0000256" key="1">
    <source>
        <dbReference type="ARBA" id="ARBA00023015"/>
    </source>
</evidence>